<gene>
    <name evidence="1" type="ORF">AZE42_14170</name>
</gene>
<name>A0A1J8QAQ1_9AGAM</name>
<evidence type="ECO:0000313" key="1">
    <source>
        <dbReference type="EMBL" id="OJA17051.1"/>
    </source>
</evidence>
<evidence type="ECO:0000313" key="2">
    <source>
        <dbReference type="Proteomes" id="UP000183567"/>
    </source>
</evidence>
<dbReference type="Proteomes" id="UP000183567">
    <property type="component" value="Unassembled WGS sequence"/>
</dbReference>
<keyword evidence="2" id="KW-1185">Reference proteome</keyword>
<dbReference type="AlphaFoldDB" id="A0A1J8QAQ1"/>
<proteinExistence type="predicted"/>
<protein>
    <submittedName>
        <fullName evidence="1">Uncharacterized protein</fullName>
    </submittedName>
</protein>
<sequence length="16" mass="1968">METNFRTSLSKHYIQL</sequence>
<reference evidence="1 2" key="1">
    <citation type="submission" date="2016-03" db="EMBL/GenBank/DDBJ databases">
        <title>Comparative genomics of the ectomycorrhizal sister species Rhizopogon vinicolor and Rhizopogon vesiculosus (Basidiomycota: Boletales) reveals a divergence of the mating type B locus.</title>
        <authorList>
            <person name="Mujic A.B."/>
            <person name="Kuo A."/>
            <person name="Tritt A."/>
            <person name="Lipzen A."/>
            <person name="Chen C."/>
            <person name="Johnson J."/>
            <person name="Sharma A."/>
            <person name="Barry K."/>
            <person name="Grigoriev I.V."/>
            <person name="Spatafora J.W."/>
        </authorList>
    </citation>
    <scope>NUCLEOTIDE SEQUENCE [LARGE SCALE GENOMIC DNA]</scope>
    <source>
        <strain evidence="1 2">AM-OR11-056</strain>
    </source>
</reference>
<dbReference type="EMBL" id="LVVM01002214">
    <property type="protein sequence ID" value="OJA17051.1"/>
    <property type="molecule type" value="Genomic_DNA"/>
</dbReference>
<accession>A0A1J8QAQ1</accession>
<organism evidence="1 2">
    <name type="scientific">Rhizopogon vesiculosus</name>
    <dbReference type="NCBI Taxonomy" id="180088"/>
    <lineage>
        <taxon>Eukaryota</taxon>
        <taxon>Fungi</taxon>
        <taxon>Dikarya</taxon>
        <taxon>Basidiomycota</taxon>
        <taxon>Agaricomycotina</taxon>
        <taxon>Agaricomycetes</taxon>
        <taxon>Agaricomycetidae</taxon>
        <taxon>Boletales</taxon>
        <taxon>Suillineae</taxon>
        <taxon>Rhizopogonaceae</taxon>
        <taxon>Rhizopogon</taxon>
    </lineage>
</organism>
<comment type="caution">
    <text evidence="1">The sequence shown here is derived from an EMBL/GenBank/DDBJ whole genome shotgun (WGS) entry which is preliminary data.</text>
</comment>